<protein>
    <submittedName>
        <fullName evidence="1">Uncharacterized protein</fullName>
    </submittedName>
</protein>
<evidence type="ECO:0000313" key="2">
    <source>
        <dbReference type="Proteomes" id="UP001164929"/>
    </source>
</evidence>
<sequence>MNFNEKKNTENAHFHILSDKGQEVVLERAEPEQDVCFLEFDQAVFGSTPSVLKYGIVDNGTVSQFFNGQRPSENG</sequence>
<dbReference type="AlphaFoldDB" id="A0AAD6QNT3"/>
<name>A0AAD6QNT3_9ROSI</name>
<keyword evidence="2" id="KW-1185">Reference proteome</keyword>
<dbReference type="Proteomes" id="UP001164929">
    <property type="component" value="Chromosome 6"/>
</dbReference>
<reference evidence="1" key="1">
    <citation type="journal article" date="2023" name="Mol. Ecol. Resour.">
        <title>Chromosome-level genome assembly of a triploid poplar Populus alba 'Berolinensis'.</title>
        <authorList>
            <person name="Chen S."/>
            <person name="Yu Y."/>
            <person name="Wang X."/>
            <person name="Wang S."/>
            <person name="Zhang T."/>
            <person name="Zhou Y."/>
            <person name="He R."/>
            <person name="Meng N."/>
            <person name="Wang Y."/>
            <person name="Liu W."/>
            <person name="Liu Z."/>
            <person name="Liu J."/>
            <person name="Guo Q."/>
            <person name="Huang H."/>
            <person name="Sederoff R.R."/>
            <person name="Wang G."/>
            <person name="Qu G."/>
            <person name="Chen S."/>
        </authorList>
    </citation>
    <scope>NUCLEOTIDE SEQUENCE</scope>
    <source>
        <strain evidence="1">SC-2020</strain>
    </source>
</reference>
<accession>A0AAD6QNT3</accession>
<dbReference type="EMBL" id="JAQIZT010000006">
    <property type="protein sequence ID" value="KAJ6993792.1"/>
    <property type="molecule type" value="Genomic_DNA"/>
</dbReference>
<comment type="caution">
    <text evidence="1">The sequence shown here is derived from an EMBL/GenBank/DDBJ whole genome shotgun (WGS) entry which is preliminary data.</text>
</comment>
<organism evidence="1 2">
    <name type="scientific">Populus alba x Populus x berolinensis</name>
    <dbReference type="NCBI Taxonomy" id="444605"/>
    <lineage>
        <taxon>Eukaryota</taxon>
        <taxon>Viridiplantae</taxon>
        <taxon>Streptophyta</taxon>
        <taxon>Embryophyta</taxon>
        <taxon>Tracheophyta</taxon>
        <taxon>Spermatophyta</taxon>
        <taxon>Magnoliopsida</taxon>
        <taxon>eudicotyledons</taxon>
        <taxon>Gunneridae</taxon>
        <taxon>Pentapetalae</taxon>
        <taxon>rosids</taxon>
        <taxon>fabids</taxon>
        <taxon>Malpighiales</taxon>
        <taxon>Salicaceae</taxon>
        <taxon>Saliceae</taxon>
        <taxon>Populus</taxon>
    </lineage>
</organism>
<evidence type="ECO:0000313" key="1">
    <source>
        <dbReference type="EMBL" id="KAJ6993792.1"/>
    </source>
</evidence>
<gene>
    <name evidence="1" type="ORF">NC653_016808</name>
</gene>
<proteinExistence type="predicted"/>